<dbReference type="Proteomes" id="UP000673552">
    <property type="component" value="Chromosome 34"/>
</dbReference>
<gene>
    <name evidence="1" type="ORF">LSCM1_02060</name>
</gene>
<name>A0A836G4Z3_9TRYP</name>
<dbReference type="InterPro" id="IPR006553">
    <property type="entry name" value="Leu-rich_rpt_Cys-con_subtyp"/>
</dbReference>
<dbReference type="SUPFAM" id="SSF52047">
    <property type="entry name" value="RNI-like"/>
    <property type="match status" value="1"/>
</dbReference>
<dbReference type="Gene3D" id="3.80.10.10">
    <property type="entry name" value="Ribonuclease Inhibitor"/>
    <property type="match status" value="1"/>
</dbReference>
<dbReference type="RefSeq" id="XP_067175029.1">
    <property type="nucleotide sequence ID" value="XM_067319654.1"/>
</dbReference>
<organism evidence="1 2">
    <name type="scientific">Leishmania martiniquensis</name>
    <dbReference type="NCBI Taxonomy" id="1580590"/>
    <lineage>
        <taxon>Eukaryota</taxon>
        <taxon>Discoba</taxon>
        <taxon>Euglenozoa</taxon>
        <taxon>Kinetoplastea</taxon>
        <taxon>Metakinetoplastina</taxon>
        <taxon>Trypanosomatida</taxon>
        <taxon>Trypanosomatidae</taxon>
        <taxon>Leishmaniinae</taxon>
        <taxon>Leishmania</taxon>
    </lineage>
</organism>
<accession>A0A836G4Z3</accession>
<dbReference type="InterPro" id="IPR032675">
    <property type="entry name" value="LRR_dom_sf"/>
</dbReference>
<dbReference type="EMBL" id="JAFEUZ010000034">
    <property type="protein sequence ID" value="KAG5468091.1"/>
    <property type="molecule type" value="Genomic_DNA"/>
</dbReference>
<dbReference type="SMART" id="SM00367">
    <property type="entry name" value="LRR_CC"/>
    <property type="match status" value="3"/>
</dbReference>
<proteinExistence type="predicted"/>
<keyword evidence="2" id="KW-1185">Reference proteome</keyword>
<evidence type="ECO:0000313" key="2">
    <source>
        <dbReference type="Proteomes" id="UP000673552"/>
    </source>
</evidence>
<dbReference type="GeneID" id="92512166"/>
<dbReference type="KEGG" id="lmat:92512166"/>
<dbReference type="PANTHER" id="PTHR13318">
    <property type="entry name" value="PARTNER OF PAIRED, ISOFORM B-RELATED"/>
    <property type="match status" value="1"/>
</dbReference>
<reference evidence="1 2" key="1">
    <citation type="submission" date="2021-03" db="EMBL/GenBank/DDBJ databases">
        <title>Leishmania (Mundinia) martiniquensis Genome sequencing and assembly.</title>
        <authorList>
            <person name="Almutairi H."/>
            <person name="Gatherer D."/>
        </authorList>
    </citation>
    <scope>NUCLEOTIDE SEQUENCE [LARGE SCALE GENOMIC DNA]</scope>
    <source>
        <strain evidence="1">LSCM1</strain>
    </source>
</reference>
<dbReference type="GO" id="GO:0019005">
    <property type="term" value="C:SCF ubiquitin ligase complex"/>
    <property type="evidence" value="ECO:0007669"/>
    <property type="project" value="TreeGrafter"/>
</dbReference>
<dbReference type="OrthoDB" id="258373at2759"/>
<protein>
    <submittedName>
        <fullName evidence="1">Uncharacterized protein</fullName>
    </submittedName>
</protein>
<dbReference type="PANTHER" id="PTHR13318:SF95">
    <property type="entry name" value="F-BOX PROTEIN YLR352W"/>
    <property type="match status" value="1"/>
</dbReference>
<sequence length="445" mass="49182">MLTEIRAFWDVRERSSFVARRGLMLASLSPAERKVALEDDGLTIGCFSFRYTGSELCIAVSKESASPPLGWWRYSGRITVEGHNAPFGTCEVICEIKRSWPGSRVTRLELRNDEEFSAMAQGRVLDTLGALQDEALSLYLGKLHVENADPFPFFAALHSLRLDGCDGKMEAWLSALGAGVENVEITDCYAFSDTTFASMPSRALRRLVLDNTNVSAVSVKQLKCADSLHTLSLMDCRKIDVFQASDFPELRVLILSRTHITSDSLEGIERCRRLKSVNLGGCRGIVDVTPLGSLKELRELFLHETLVTNVGIAALEYCEGLEKLNLGGCVHVSDVNHLGRLGNLLELHLWSTKVTNAGIVGLSSCSSLVELVLDNCVRITDVRPLRLLQSMRWLSLIGTEVDAPGVKELIQCQSLETLALGGTRIHQPPNLWRHEAVVQFLENLT</sequence>
<dbReference type="GO" id="GO:0031146">
    <property type="term" value="P:SCF-dependent proteasomal ubiquitin-dependent protein catabolic process"/>
    <property type="evidence" value="ECO:0007669"/>
    <property type="project" value="TreeGrafter"/>
</dbReference>
<evidence type="ECO:0000313" key="1">
    <source>
        <dbReference type="EMBL" id="KAG5468091.1"/>
    </source>
</evidence>
<comment type="caution">
    <text evidence="1">The sequence shown here is derived from an EMBL/GenBank/DDBJ whole genome shotgun (WGS) entry which is preliminary data.</text>
</comment>
<dbReference type="AlphaFoldDB" id="A0A836G4Z3"/>